<protein>
    <recommendedName>
        <fullName evidence="1">Methyltransferase type 11 domain-containing protein</fullName>
    </recommendedName>
</protein>
<evidence type="ECO:0000313" key="2">
    <source>
        <dbReference type="EMBL" id="MPM10209.1"/>
    </source>
</evidence>
<dbReference type="PANTHER" id="PTHR43591:SF110">
    <property type="entry name" value="RHODANESE DOMAIN-CONTAINING PROTEIN"/>
    <property type="match status" value="1"/>
</dbReference>
<name>A0A644X2A1_9ZZZZ</name>
<accession>A0A644X2A1</accession>
<dbReference type="InterPro" id="IPR029063">
    <property type="entry name" value="SAM-dependent_MTases_sf"/>
</dbReference>
<dbReference type="Pfam" id="PF08241">
    <property type="entry name" value="Methyltransf_11"/>
    <property type="match status" value="1"/>
</dbReference>
<organism evidence="2">
    <name type="scientific">bioreactor metagenome</name>
    <dbReference type="NCBI Taxonomy" id="1076179"/>
    <lineage>
        <taxon>unclassified sequences</taxon>
        <taxon>metagenomes</taxon>
        <taxon>ecological metagenomes</taxon>
    </lineage>
</organism>
<dbReference type="EMBL" id="VSSQ01001665">
    <property type="protein sequence ID" value="MPM10209.1"/>
    <property type="molecule type" value="Genomic_DNA"/>
</dbReference>
<dbReference type="SUPFAM" id="SSF53335">
    <property type="entry name" value="S-adenosyl-L-methionine-dependent methyltransferases"/>
    <property type="match status" value="1"/>
</dbReference>
<dbReference type="AlphaFoldDB" id="A0A644X2A1"/>
<dbReference type="GO" id="GO:0008757">
    <property type="term" value="F:S-adenosylmethionine-dependent methyltransferase activity"/>
    <property type="evidence" value="ECO:0007669"/>
    <property type="project" value="InterPro"/>
</dbReference>
<gene>
    <name evidence="2" type="ORF">SDC9_56536</name>
</gene>
<dbReference type="InterPro" id="IPR013216">
    <property type="entry name" value="Methyltransf_11"/>
</dbReference>
<evidence type="ECO:0000259" key="1">
    <source>
        <dbReference type="Pfam" id="PF08241"/>
    </source>
</evidence>
<dbReference type="CDD" id="cd02440">
    <property type="entry name" value="AdoMet_MTases"/>
    <property type="match status" value="1"/>
</dbReference>
<sequence length="257" mass="29055">MDTYVEQNAKAWDWEVGHNNIWTDGCTQEQIDRARKGDLDMVLSPFKKVPPSWVCDLKGKRVLALASGGGQQAVLLSLAGAEVTVFDVSKKQLAQDASYADTLGLSMQLVRGDMRDLSCFEDASFDLIYNPTSSCFIDDVKAMYRHCYRILKPKGYFLTSVTNPVLYMFDEKQALKNKLRVKYTLPYSDLSSLSEKQLQKRMQKHDTVEFSHTLQDLLGGVTDCGFSITDIYTDTSGCMMMDSYVHDCYLALRARKP</sequence>
<reference evidence="2" key="1">
    <citation type="submission" date="2019-08" db="EMBL/GenBank/DDBJ databases">
        <authorList>
            <person name="Kucharzyk K."/>
            <person name="Murdoch R.W."/>
            <person name="Higgins S."/>
            <person name="Loffler F."/>
        </authorList>
    </citation>
    <scope>NUCLEOTIDE SEQUENCE</scope>
</reference>
<comment type="caution">
    <text evidence="2">The sequence shown here is derived from an EMBL/GenBank/DDBJ whole genome shotgun (WGS) entry which is preliminary data.</text>
</comment>
<proteinExistence type="predicted"/>
<dbReference type="Gene3D" id="3.40.50.150">
    <property type="entry name" value="Vaccinia Virus protein VP39"/>
    <property type="match status" value="1"/>
</dbReference>
<feature type="domain" description="Methyltransferase type 11" evidence="1">
    <location>
        <begin position="64"/>
        <end position="158"/>
    </location>
</feature>
<dbReference type="PANTHER" id="PTHR43591">
    <property type="entry name" value="METHYLTRANSFERASE"/>
    <property type="match status" value="1"/>
</dbReference>